<dbReference type="Proteomes" id="UP000466431">
    <property type="component" value="Chromosome"/>
</dbReference>
<name>A0A7I7RQJ4_MYCCF</name>
<dbReference type="EMBL" id="AP022591">
    <property type="protein sequence ID" value="BBY46135.1"/>
    <property type="molecule type" value="Genomic_DNA"/>
</dbReference>
<accession>A0A7I7RQJ4</accession>
<proteinExistence type="predicted"/>
<sequence length="81" mass="7926">MARTDRSAARAADSAAASAEPAVSAAMAVAGPGWAVVHRGLASQAALGVAAAASLARFCPMPVRAKDGLTPGEVGGQLVQR</sequence>
<organism evidence="1 2">
    <name type="scientific">Mycolicibacterium celeriflavum</name>
    <name type="common">Mycobacterium celeriflavum</name>
    <dbReference type="NCBI Taxonomy" id="1249101"/>
    <lineage>
        <taxon>Bacteria</taxon>
        <taxon>Bacillati</taxon>
        <taxon>Actinomycetota</taxon>
        <taxon>Actinomycetes</taxon>
        <taxon>Mycobacteriales</taxon>
        <taxon>Mycobacteriaceae</taxon>
        <taxon>Mycolicibacterium</taxon>
    </lineage>
</organism>
<evidence type="ECO:0000313" key="1">
    <source>
        <dbReference type="EMBL" id="BBY46135.1"/>
    </source>
</evidence>
<reference evidence="1 2" key="1">
    <citation type="journal article" date="2019" name="Emerg. Microbes Infect.">
        <title>Comprehensive subspecies identification of 175 nontuberculous mycobacteria species based on 7547 genomic profiles.</title>
        <authorList>
            <person name="Matsumoto Y."/>
            <person name="Kinjo T."/>
            <person name="Motooka D."/>
            <person name="Nabeya D."/>
            <person name="Jung N."/>
            <person name="Uechi K."/>
            <person name="Horii T."/>
            <person name="Iida T."/>
            <person name="Fujita J."/>
            <person name="Nakamura S."/>
        </authorList>
    </citation>
    <scope>NUCLEOTIDE SEQUENCE [LARGE SCALE GENOMIC DNA]</scope>
    <source>
        <strain evidence="1 2">JCM 18439</strain>
    </source>
</reference>
<gene>
    <name evidence="1" type="ORF">MCEL_44300</name>
</gene>
<protein>
    <submittedName>
        <fullName evidence="1">Uncharacterized protein</fullName>
    </submittedName>
</protein>
<dbReference type="AlphaFoldDB" id="A0A7I7RQJ4"/>
<dbReference type="KEGG" id="mcee:MCEL_44300"/>
<evidence type="ECO:0000313" key="2">
    <source>
        <dbReference type="Proteomes" id="UP000466431"/>
    </source>
</evidence>
<keyword evidence="2" id="KW-1185">Reference proteome</keyword>